<evidence type="ECO:0000313" key="4">
    <source>
        <dbReference type="EMBL" id="TCJ21061.1"/>
    </source>
</evidence>
<dbReference type="AlphaFoldDB" id="A0A4R1BTN7"/>
<dbReference type="Pfam" id="PF11774">
    <property type="entry name" value="Lsr2"/>
    <property type="match status" value="1"/>
</dbReference>
<name>A0A4R1BTN7_9ACTN</name>
<evidence type="ECO:0000259" key="2">
    <source>
        <dbReference type="Pfam" id="PF11774"/>
    </source>
</evidence>
<feature type="domain" description="Lsr2 dimerization" evidence="2">
    <location>
        <begin position="1"/>
        <end position="57"/>
    </location>
</feature>
<evidence type="ECO:0000313" key="5">
    <source>
        <dbReference type="Proteomes" id="UP000295453"/>
    </source>
</evidence>
<organism evidence="4 5">
    <name type="scientific">Nocardioides jejuensis</name>
    <dbReference type="NCBI Taxonomy" id="2502782"/>
    <lineage>
        <taxon>Bacteria</taxon>
        <taxon>Bacillati</taxon>
        <taxon>Actinomycetota</taxon>
        <taxon>Actinomycetes</taxon>
        <taxon>Propionibacteriales</taxon>
        <taxon>Nocardioidaceae</taxon>
        <taxon>Nocardioides</taxon>
    </lineage>
</organism>
<dbReference type="Gene3D" id="4.10.320.10">
    <property type="entry name" value="E3-binding domain"/>
    <property type="match status" value="1"/>
</dbReference>
<feature type="domain" description="Lsr2 DNA-binding" evidence="3">
    <location>
        <begin position="74"/>
        <end position="106"/>
    </location>
</feature>
<dbReference type="RefSeq" id="WP_131585885.1">
    <property type="nucleotide sequence ID" value="NZ_SJZJ01000041.1"/>
</dbReference>
<dbReference type="InterPro" id="IPR042261">
    <property type="entry name" value="Lsr2-like_dimerization"/>
</dbReference>
<dbReference type="InterPro" id="IPR055370">
    <property type="entry name" value="Lsr2_DNA-bd"/>
</dbReference>
<dbReference type="EMBL" id="SJZJ01000041">
    <property type="protein sequence ID" value="TCJ21061.1"/>
    <property type="molecule type" value="Genomic_DNA"/>
</dbReference>
<dbReference type="InterPro" id="IPR024412">
    <property type="entry name" value="Lsr2_dim_dom"/>
</dbReference>
<dbReference type="OrthoDB" id="4113332at2"/>
<proteinExistence type="predicted"/>
<keyword evidence="5" id="KW-1185">Reference proteome</keyword>
<dbReference type="Proteomes" id="UP000295453">
    <property type="component" value="Unassembled WGS sequence"/>
</dbReference>
<dbReference type="Pfam" id="PF23359">
    <property type="entry name" value="Lsr2_DNA-bd"/>
    <property type="match status" value="1"/>
</dbReference>
<dbReference type="GO" id="GO:0003677">
    <property type="term" value="F:DNA binding"/>
    <property type="evidence" value="ECO:0007669"/>
    <property type="project" value="UniProtKB-KW"/>
</dbReference>
<keyword evidence="1" id="KW-0238">DNA-binding</keyword>
<dbReference type="Gene3D" id="3.30.60.230">
    <property type="entry name" value="Lsr2, dimerization domain"/>
    <property type="match status" value="1"/>
</dbReference>
<gene>
    <name evidence="4" type="ORF">EPD65_15865</name>
</gene>
<accession>A0A4R1BTN7</accession>
<comment type="caution">
    <text evidence="4">The sequence shown here is derived from an EMBL/GenBank/DDBJ whole genome shotgun (WGS) entry which is preliminary data.</text>
</comment>
<protein>
    <submittedName>
        <fullName evidence="4">Lsr2 family protein</fullName>
    </submittedName>
</protein>
<sequence>MAQKVSIVLIDDIDGGDADETVSFALDGTSYEIDLASANAARLREALAPYVGHARKVAGGRRTAAKKAGASGGTREVREWARSNGWPDLGDRGRVPADVQTAYDAAH</sequence>
<evidence type="ECO:0000259" key="3">
    <source>
        <dbReference type="Pfam" id="PF23359"/>
    </source>
</evidence>
<evidence type="ECO:0000256" key="1">
    <source>
        <dbReference type="ARBA" id="ARBA00023125"/>
    </source>
</evidence>
<dbReference type="GO" id="GO:0016746">
    <property type="term" value="F:acyltransferase activity"/>
    <property type="evidence" value="ECO:0007669"/>
    <property type="project" value="InterPro"/>
</dbReference>
<reference evidence="4 5" key="1">
    <citation type="submission" date="2019-03" db="EMBL/GenBank/DDBJ databases">
        <authorList>
            <person name="Kim M.K.M."/>
        </authorList>
    </citation>
    <scope>NUCLEOTIDE SEQUENCE [LARGE SCALE GENOMIC DNA]</scope>
    <source>
        <strain evidence="4 5">18JY15-6</strain>
    </source>
</reference>
<dbReference type="InterPro" id="IPR036625">
    <property type="entry name" value="E3-bd_dom_sf"/>
</dbReference>